<evidence type="ECO:0000313" key="7">
    <source>
        <dbReference type="Proteomes" id="UP000007374"/>
    </source>
</evidence>
<dbReference type="Gene3D" id="1.10.238.10">
    <property type="entry name" value="EF-hand"/>
    <property type="match status" value="2"/>
</dbReference>
<evidence type="ECO:0000313" key="6">
    <source>
        <dbReference type="EMBL" id="EKF44062.1"/>
    </source>
</evidence>
<protein>
    <submittedName>
        <fullName evidence="6">Acid-shock protein</fullName>
    </submittedName>
</protein>
<dbReference type="PANTHER" id="PTHR10827:SF98">
    <property type="entry name" value="45 KDA CALCIUM-BINDING PROTEIN"/>
    <property type="match status" value="1"/>
</dbReference>
<dbReference type="PROSITE" id="PS50222">
    <property type="entry name" value="EF_HAND_2"/>
    <property type="match status" value="2"/>
</dbReference>
<feature type="signal peptide" evidence="4">
    <location>
        <begin position="1"/>
        <end position="22"/>
    </location>
</feature>
<dbReference type="EMBL" id="AMSI01000002">
    <property type="protein sequence ID" value="EKF44062.1"/>
    <property type="molecule type" value="Genomic_DNA"/>
</dbReference>
<reference evidence="6 7" key="1">
    <citation type="journal article" date="2012" name="J. Bacteriol.">
        <title>Genome Sequence of Nitratireductor indicus Type Strain C115.</title>
        <authorList>
            <person name="Lai Q."/>
            <person name="Li G."/>
            <person name="Yu Z."/>
            <person name="Shao Z."/>
        </authorList>
    </citation>
    <scope>NUCLEOTIDE SEQUENCE [LARGE SCALE GENOMIC DNA]</scope>
    <source>
        <strain evidence="6 7">C115</strain>
    </source>
</reference>
<evidence type="ECO:0000256" key="2">
    <source>
        <dbReference type="ARBA" id="ARBA00022737"/>
    </source>
</evidence>
<feature type="domain" description="EF-hand" evidence="5">
    <location>
        <begin position="133"/>
        <end position="168"/>
    </location>
</feature>
<feature type="domain" description="EF-hand" evidence="5">
    <location>
        <begin position="86"/>
        <end position="111"/>
    </location>
</feature>
<dbReference type="eggNOG" id="COG5126">
    <property type="taxonomic scope" value="Bacteria"/>
</dbReference>
<gene>
    <name evidence="6" type="ORF">NA8A_04600</name>
</gene>
<dbReference type="PANTHER" id="PTHR10827">
    <property type="entry name" value="RETICULOCALBIN"/>
    <property type="match status" value="1"/>
</dbReference>
<evidence type="ECO:0000256" key="3">
    <source>
        <dbReference type="SAM" id="MobiDB-lite"/>
    </source>
</evidence>
<dbReference type="RefSeq" id="WP_009756196.1">
    <property type="nucleotide sequence ID" value="NZ_AMSI01000002.1"/>
</dbReference>
<sequence>MKTKILLSALAATLIAGSAAVAQNGPGNATPPAAAEQGGPMKGPMGGQMNGQMNGKGGGRMAHLDSDGDGAISLEEFSSMRLEQLKAADKDGDGVLSEAELQDHVQQRELERKARHAARRLDVDGDGKVTIAEIEGLQKKRFALMDANNDGKIEQDEMRRGFRMMADARGGRDGHGMRGEGREMHQKGGRWGGDWRGGKHGGGQGRGMNQAAPDAETGTSNQ</sequence>
<keyword evidence="1" id="KW-0479">Metal-binding</keyword>
<feature type="compositionally biased region" description="Basic and acidic residues" evidence="3">
    <location>
        <begin position="169"/>
        <end position="186"/>
    </location>
</feature>
<dbReference type="SUPFAM" id="SSF47473">
    <property type="entry name" value="EF-hand"/>
    <property type="match status" value="1"/>
</dbReference>
<dbReference type="STRING" id="721133.SAMN05216176_101389"/>
<accession>K2PSL4</accession>
<organism evidence="6 7">
    <name type="scientific">Nitratireductor indicus C115</name>
    <dbReference type="NCBI Taxonomy" id="1231190"/>
    <lineage>
        <taxon>Bacteria</taxon>
        <taxon>Pseudomonadati</taxon>
        <taxon>Pseudomonadota</taxon>
        <taxon>Alphaproteobacteria</taxon>
        <taxon>Hyphomicrobiales</taxon>
        <taxon>Phyllobacteriaceae</taxon>
        <taxon>Nitratireductor</taxon>
    </lineage>
</organism>
<feature type="chain" id="PRO_5003863078" evidence="4">
    <location>
        <begin position="23"/>
        <end position="222"/>
    </location>
</feature>
<proteinExistence type="predicted"/>
<dbReference type="InterPro" id="IPR002048">
    <property type="entry name" value="EF_hand_dom"/>
</dbReference>
<dbReference type="OrthoDB" id="5470953at2"/>
<evidence type="ECO:0000256" key="1">
    <source>
        <dbReference type="ARBA" id="ARBA00022723"/>
    </source>
</evidence>
<dbReference type="Pfam" id="PF13202">
    <property type="entry name" value="EF-hand_5"/>
    <property type="match status" value="4"/>
</dbReference>
<evidence type="ECO:0000259" key="5">
    <source>
        <dbReference type="PROSITE" id="PS50222"/>
    </source>
</evidence>
<evidence type="ECO:0000256" key="4">
    <source>
        <dbReference type="SAM" id="SignalP"/>
    </source>
</evidence>
<name>K2PSL4_9HYPH</name>
<dbReference type="GO" id="GO:0005509">
    <property type="term" value="F:calcium ion binding"/>
    <property type="evidence" value="ECO:0007669"/>
    <property type="project" value="InterPro"/>
</dbReference>
<dbReference type="SMART" id="SM00054">
    <property type="entry name" value="EFh"/>
    <property type="match status" value="2"/>
</dbReference>
<dbReference type="Proteomes" id="UP000007374">
    <property type="component" value="Unassembled WGS sequence"/>
</dbReference>
<dbReference type="AlphaFoldDB" id="K2PSL4"/>
<keyword evidence="7" id="KW-1185">Reference proteome</keyword>
<dbReference type="PROSITE" id="PS00018">
    <property type="entry name" value="EF_HAND_1"/>
    <property type="match status" value="2"/>
</dbReference>
<comment type="caution">
    <text evidence="6">The sequence shown here is derived from an EMBL/GenBank/DDBJ whole genome shotgun (WGS) entry which is preliminary data.</text>
</comment>
<dbReference type="InterPro" id="IPR018247">
    <property type="entry name" value="EF_Hand_1_Ca_BS"/>
</dbReference>
<feature type="compositionally biased region" description="Gly residues" evidence="3">
    <location>
        <begin position="189"/>
        <end position="206"/>
    </location>
</feature>
<keyword evidence="2" id="KW-0677">Repeat</keyword>
<dbReference type="InterPro" id="IPR011992">
    <property type="entry name" value="EF-hand-dom_pair"/>
</dbReference>
<dbReference type="PATRIC" id="fig|1231190.3.peg.962"/>
<keyword evidence="4" id="KW-0732">Signal</keyword>
<feature type="region of interest" description="Disordered" evidence="3">
    <location>
        <begin position="168"/>
        <end position="222"/>
    </location>
</feature>